<dbReference type="EMBL" id="WISB01000149">
    <property type="protein sequence ID" value="MQW72347.1"/>
    <property type="molecule type" value="Genomic_DNA"/>
</dbReference>
<evidence type="ECO:0000313" key="1">
    <source>
        <dbReference type="EMBL" id="MQW72347.1"/>
    </source>
</evidence>
<protein>
    <submittedName>
        <fullName evidence="1">Uncharacterized protein</fullName>
    </submittedName>
</protein>
<organism evidence="1">
    <name type="scientific">Sinorhizobium medicae</name>
    <dbReference type="NCBI Taxonomy" id="110321"/>
    <lineage>
        <taxon>Bacteria</taxon>
        <taxon>Pseudomonadati</taxon>
        <taxon>Pseudomonadota</taxon>
        <taxon>Alphaproteobacteria</taxon>
        <taxon>Hyphomicrobiales</taxon>
        <taxon>Rhizobiaceae</taxon>
        <taxon>Sinorhizobium/Ensifer group</taxon>
        <taxon>Sinorhizobium</taxon>
    </lineage>
</organism>
<accession>A0A6G1WRS7</accession>
<sequence length="49" mass="5138">MRTIMTDDHPLNVSRRDVLLGGSALLLASGVSALAAGSMTQPRSEKTVL</sequence>
<proteinExistence type="predicted"/>
<dbReference type="PROSITE" id="PS51318">
    <property type="entry name" value="TAT"/>
    <property type="match status" value="1"/>
</dbReference>
<name>A0A6G1WRS7_9HYPH</name>
<dbReference type="InterPro" id="IPR006311">
    <property type="entry name" value="TAT_signal"/>
</dbReference>
<reference evidence="1" key="1">
    <citation type="journal article" date="2013" name="Genome Biol.">
        <title>Comparative genomics of the core and accessory genomes of 48 Sinorhizobium strains comprising five genospecies.</title>
        <authorList>
            <person name="Sugawara M."/>
            <person name="Epstein B."/>
            <person name="Badgley B.D."/>
            <person name="Unno T."/>
            <person name="Xu L."/>
            <person name="Reese J."/>
            <person name="Gyaneshwar P."/>
            <person name="Denny R."/>
            <person name="Mudge J."/>
            <person name="Bharti A.K."/>
            <person name="Farmer A.D."/>
            <person name="May G.D."/>
            <person name="Woodward J.E."/>
            <person name="Medigue C."/>
            <person name="Vallenet D."/>
            <person name="Lajus A."/>
            <person name="Rouy Z."/>
            <person name="Martinez-Vaz B."/>
            <person name="Tiffin P."/>
            <person name="Young N.D."/>
            <person name="Sadowsky M.J."/>
        </authorList>
    </citation>
    <scope>NUCLEOTIDE SEQUENCE</scope>
    <source>
        <strain evidence="1">M1</strain>
    </source>
</reference>
<gene>
    <name evidence="1" type="ORF">GHJ91_25300</name>
</gene>
<dbReference type="AlphaFoldDB" id="A0A6G1WRS7"/>
<comment type="caution">
    <text evidence="1">The sequence shown here is derived from an EMBL/GenBank/DDBJ whole genome shotgun (WGS) entry which is preliminary data.</text>
</comment>